<gene>
    <name evidence="1" type="ORF">ACO22_06201</name>
</gene>
<organism evidence="1 2">
    <name type="scientific">Paracoccidioides brasiliensis</name>
    <dbReference type="NCBI Taxonomy" id="121759"/>
    <lineage>
        <taxon>Eukaryota</taxon>
        <taxon>Fungi</taxon>
        <taxon>Dikarya</taxon>
        <taxon>Ascomycota</taxon>
        <taxon>Pezizomycotina</taxon>
        <taxon>Eurotiomycetes</taxon>
        <taxon>Eurotiomycetidae</taxon>
        <taxon>Onygenales</taxon>
        <taxon>Ajellomycetaceae</taxon>
        <taxon>Paracoccidioides</taxon>
    </lineage>
</organism>
<dbReference type="EMBL" id="LZYO01000319">
    <property type="protein sequence ID" value="ODH18827.1"/>
    <property type="molecule type" value="Genomic_DNA"/>
</dbReference>
<reference evidence="1 2" key="1">
    <citation type="submission" date="2016-06" db="EMBL/GenBank/DDBJ databases">
        <authorList>
            <person name="Kjaerup R.B."/>
            <person name="Dalgaard T.S."/>
            <person name="Juul-Madsen H.R."/>
        </authorList>
    </citation>
    <scope>NUCLEOTIDE SEQUENCE [LARGE SCALE GENOMIC DNA]</scope>
    <source>
        <strain evidence="1 2">Pb300</strain>
    </source>
</reference>
<accession>A0A1D2J882</accession>
<dbReference type="Proteomes" id="UP000242814">
    <property type="component" value="Unassembled WGS sequence"/>
</dbReference>
<protein>
    <submittedName>
        <fullName evidence="1">Uncharacterized protein</fullName>
    </submittedName>
</protein>
<comment type="caution">
    <text evidence="1">The sequence shown here is derived from an EMBL/GenBank/DDBJ whole genome shotgun (WGS) entry which is preliminary data.</text>
</comment>
<evidence type="ECO:0000313" key="2">
    <source>
        <dbReference type="Proteomes" id="UP000242814"/>
    </source>
</evidence>
<sequence>MQLLVGRVRAPFVGDDSYRFPQHNDLSIQPSSSRVVHKS</sequence>
<evidence type="ECO:0000313" key="1">
    <source>
        <dbReference type="EMBL" id="ODH18827.1"/>
    </source>
</evidence>
<proteinExistence type="predicted"/>
<dbReference type="AlphaFoldDB" id="A0A1D2J882"/>
<name>A0A1D2J882_PARBR</name>